<dbReference type="GO" id="GO:0016887">
    <property type="term" value="F:ATP hydrolysis activity"/>
    <property type="evidence" value="ECO:0007669"/>
    <property type="project" value="InterPro"/>
</dbReference>
<dbReference type="PRINTS" id="PR00326">
    <property type="entry name" value="GTP1OBG"/>
</dbReference>
<dbReference type="CDD" id="cd01900">
    <property type="entry name" value="YchF"/>
    <property type="match status" value="1"/>
</dbReference>
<feature type="non-terminal residue" evidence="6">
    <location>
        <position position="1"/>
    </location>
</feature>
<accession>A0A813J2M7</accession>
<evidence type="ECO:0000256" key="3">
    <source>
        <dbReference type="ARBA" id="ARBA00022840"/>
    </source>
</evidence>
<dbReference type="InterPro" id="IPR027417">
    <property type="entry name" value="P-loop_NTPase"/>
</dbReference>
<feature type="domain" description="OBG-type G" evidence="5">
    <location>
        <begin position="24"/>
        <end position="291"/>
    </location>
</feature>
<gene>
    <name evidence="6" type="ORF">PGLA2088_LOCUS16039</name>
</gene>
<keyword evidence="1" id="KW-0479">Metal-binding</keyword>
<dbReference type="SUPFAM" id="SSF48403">
    <property type="entry name" value="Ankyrin repeat"/>
    <property type="match status" value="1"/>
</dbReference>
<dbReference type="InterPro" id="IPR036770">
    <property type="entry name" value="Ankyrin_rpt-contain_sf"/>
</dbReference>
<dbReference type="CDD" id="cd04867">
    <property type="entry name" value="TGS_YchF_OLA1"/>
    <property type="match status" value="1"/>
</dbReference>
<comment type="caution">
    <text evidence="6">The sequence shown here is derived from an EMBL/GenBank/DDBJ whole genome shotgun (WGS) entry which is preliminary data.</text>
</comment>
<dbReference type="Pfam" id="PF12796">
    <property type="entry name" value="Ank_2"/>
    <property type="match status" value="1"/>
</dbReference>
<dbReference type="GO" id="GO:0005524">
    <property type="term" value="F:ATP binding"/>
    <property type="evidence" value="ECO:0007669"/>
    <property type="project" value="UniProtKB-KW"/>
</dbReference>
<evidence type="ECO:0000256" key="2">
    <source>
        <dbReference type="ARBA" id="ARBA00022741"/>
    </source>
</evidence>
<dbReference type="PANTHER" id="PTHR23305">
    <property type="entry name" value="OBG GTPASE FAMILY"/>
    <property type="match status" value="1"/>
</dbReference>
<dbReference type="Gene3D" id="1.10.150.300">
    <property type="entry name" value="TGS-like domain"/>
    <property type="match status" value="1"/>
</dbReference>
<dbReference type="InterPro" id="IPR012676">
    <property type="entry name" value="TGS-like"/>
</dbReference>
<dbReference type="SMART" id="SM00248">
    <property type="entry name" value="ANK"/>
    <property type="match status" value="2"/>
</dbReference>
<dbReference type="PANTHER" id="PTHR23305:SF18">
    <property type="entry name" value="OBG-TYPE G DOMAIN-CONTAINING PROTEIN"/>
    <property type="match status" value="1"/>
</dbReference>
<evidence type="ECO:0000256" key="1">
    <source>
        <dbReference type="ARBA" id="ARBA00022723"/>
    </source>
</evidence>
<evidence type="ECO:0000259" key="5">
    <source>
        <dbReference type="PROSITE" id="PS51710"/>
    </source>
</evidence>
<dbReference type="InterPro" id="IPR006073">
    <property type="entry name" value="GTP-bd"/>
</dbReference>
<dbReference type="GO" id="GO:0005737">
    <property type="term" value="C:cytoplasm"/>
    <property type="evidence" value="ECO:0007669"/>
    <property type="project" value="TreeGrafter"/>
</dbReference>
<dbReference type="SUPFAM" id="SSF81271">
    <property type="entry name" value="TGS-like"/>
    <property type="match status" value="1"/>
</dbReference>
<dbReference type="Pfam" id="PF01926">
    <property type="entry name" value="MMR_HSR1"/>
    <property type="match status" value="1"/>
</dbReference>
<dbReference type="Gene3D" id="3.10.20.30">
    <property type="match status" value="1"/>
</dbReference>
<evidence type="ECO:0000313" key="6">
    <source>
        <dbReference type="EMBL" id="CAE8665830.1"/>
    </source>
</evidence>
<keyword evidence="2" id="KW-0547">Nucleotide-binding</keyword>
<dbReference type="SUPFAM" id="SSF52540">
    <property type="entry name" value="P-loop containing nucleoside triphosphate hydrolases"/>
    <property type="match status" value="1"/>
</dbReference>
<dbReference type="InterPro" id="IPR031167">
    <property type="entry name" value="G_OBG"/>
</dbReference>
<dbReference type="PROSITE" id="PS51710">
    <property type="entry name" value="G_OBG"/>
    <property type="match status" value="1"/>
</dbReference>
<feature type="region of interest" description="Disordered" evidence="4">
    <location>
        <begin position="541"/>
        <end position="593"/>
    </location>
</feature>
<dbReference type="Gene3D" id="3.40.50.300">
    <property type="entry name" value="P-loop containing nucleotide triphosphate hydrolases"/>
    <property type="match status" value="1"/>
</dbReference>
<dbReference type="InterPro" id="IPR004396">
    <property type="entry name" value="ATPase_YchF/OLA1"/>
</dbReference>
<dbReference type="EMBL" id="CAJNNW010020190">
    <property type="protein sequence ID" value="CAE8665830.1"/>
    <property type="molecule type" value="Genomic_DNA"/>
</dbReference>
<dbReference type="GO" id="GO:0005525">
    <property type="term" value="F:GTP binding"/>
    <property type="evidence" value="ECO:0007669"/>
    <property type="project" value="InterPro"/>
</dbReference>
<proteinExistence type="predicted"/>
<sequence length="913" mass="99497">MAPKKKDEGPVKGPWMLGKFSTHLKVGLVGAPNVGKSTLYNSLSKSHHSEAANYPFCTINPSETRVHVEDERFDWLVDFVKPKSVVKPFLTIVDIAGLIKGASTGEGLGNAFLSHINAVDGIIHVMRAFEDETVIHHDDKPNPVADIEMITSELRIKDIAMLRLMYEAHCRMKQGAATSNPQALKNWETERDAILKFIEYLESGKDIRLGMDQWSTKDIEYLNEYSLLTAKPVMFAVNLNLNDFKRKKNKFLKPIFDWVQANAPGSLIIPYAGSYEEELQDLDAKACKEREESEEGAPSALPKMIRNAFSMINLVYFFTYGVQEVRAWVIRRGMKAPEAGGVIHTDFTKAFIMAEVMAFHELKEAGSEAAMKEKGRWRQEGKNYEVLDGDCIQFKIERSIQVLSFMNIRRRIEVEMGDGCSAGPLGPSERRSAFTFSVGVGISNKNGAELITRMPYKTNVIIACLVKRECDGHSLSSMLPAVFPVSHCSALESDDLLRFAGCGTVPAAMRTGSCMEDQCGPCDEDQSLDPAAFASEHPLLQEQRGGSEPRSPRGPMPPWAVTVRSRTIDRTATGATPPRSLTPPRSTPPGLPDEEVKNAATILSLVSSFGASFMKDLFAAVRRGDLGAVNSLINRVTATAYTLACGGSEAELPEIGSAVSAEKNEKSAELVAGFLSKARDASSQQKDTLLGVAALGGHVQIVQLLLTSRAEPLAADDKGNNALHKAAEGGNVLTTLVVLDRMQSNDRSINVSELANSDGETPEMAAALVGACDICRAFEVFSDMQHDAEMKQLGSNLPAPDLSGGHRVDGTGDILACIDINAMAASATAVASASLLRRSSVGTRLVQNLFQRIPEGEEELQAQIDRVCTGLSAAEDYLRRTTWNPSDPGLDPALRSFVATAELRSNWQKIRDE</sequence>
<dbReference type="InterPro" id="IPR013029">
    <property type="entry name" value="YchF_C"/>
</dbReference>
<dbReference type="GO" id="GO:0046872">
    <property type="term" value="F:metal ion binding"/>
    <property type="evidence" value="ECO:0007669"/>
    <property type="project" value="UniProtKB-KW"/>
</dbReference>
<reference evidence="6" key="1">
    <citation type="submission" date="2021-02" db="EMBL/GenBank/DDBJ databases">
        <authorList>
            <person name="Dougan E. K."/>
            <person name="Rhodes N."/>
            <person name="Thang M."/>
            <person name="Chan C."/>
        </authorList>
    </citation>
    <scope>NUCLEOTIDE SEQUENCE</scope>
</reference>
<dbReference type="InterPro" id="IPR002110">
    <property type="entry name" value="Ankyrin_rpt"/>
</dbReference>
<dbReference type="InterPro" id="IPR023192">
    <property type="entry name" value="TGS-like_dom_sf"/>
</dbReference>
<dbReference type="Proteomes" id="UP000626109">
    <property type="component" value="Unassembled WGS sequence"/>
</dbReference>
<dbReference type="Gene3D" id="1.25.40.20">
    <property type="entry name" value="Ankyrin repeat-containing domain"/>
    <property type="match status" value="1"/>
</dbReference>
<organism evidence="6 7">
    <name type="scientific">Polarella glacialis</name>
    <name type="common">Dinoflagellate</name>
    <dbReference type="NCBI Taxonomy" id="89957"/>
    <lineage>
        <taxon>Eukaryota</taxon>
        <taxon>Sar</taxon>
        <taxon>Alveolata</taxon>
        <taxon>Dinophyceae</taxon>
        <taxon>Suessiales</taxon>
        <taxon>Suessiaceae</taxon>
        <taxon>Polarella</taxon>
    </lineage>
</organism>
<dbReference type="AlphaFoldDB" id="A0A813J2M7"/>
<dbReference type="InterPro" id="IPR012675">
    <property type="entry name" value="Beta-grasp_dom_sf"/>
</dbReference>
<dbReference type="Pfam" id="PF06071">
    <property type="entry name" value="YchF-GTPase_C"/>
    <property type="match status" value="1"/>
</dbReference>
<dbReference type="NCBIfam" id="TIGR00092">
    <property type="entry name" value="redox-regulated ATPase YchF"/>
    <property type="match status" value="1"/>
</dbReference>
<name>A0A813J2M7_POLGL</name>
<protein>
    <recommendedName>
        <fullName evidence="5">OBG-type G domain-containing protein</fullName>
    </recommendedName>
</protein>
<keyword evidence="3" id="KW-0067">ATP-binding</keyword>
<dbReference type="InterPro" id="IPR041706">
    <property type="entry name" value="YchF_N"/>
</dbReference>
<dbReference type="FunFam" id="3.10.20.30:FF:000001">
    <property type="entry name" value="Ribosome-binding ATPase YchF"/>
    <property type="match status" value="1"/>
</dbReference>
<evidence type="ECO:0000313" key="7">
    <source>
        <dbReference type="Proteomes" id="UP000626109"/>
    </source>
</evidence>
<evidence type="ECO:0000256" key="4">
    <source>
        <dbReference type="SAM" id="MobiDB-lite"/>
    </source>
</evidence>